<feature type="non-terminal residue" evidence="1">
    <location>
        <position position="208"/>
    </location>
</feature>
<organism evidence="1">
    <name type="scientific">marine sediment metagenome</name>
    <dbReference type="NCBI Taxonomy" id="412755"/>
    <lineage>
        <taxon>unclassified sequences</taxon>
        <taxon>metagenomes</taxon>
        <taxon>ecological metagenomes</taxon>
    </lineage>
</organism>
<gene>
    <name evidence="1" type="ORF">LCGC14_3126030</name>
</gene>
<protein>
    <submittedName>
        <fullName evidence="1">Uncharacterized protein</fullName>
    </submittedName>
</protein>
<name>A0A0F8W122_9ZZZZ</name>
<dbReference type="EMBL" id="LAZR01068073">
    <property type="protein sequence ID" value="KKK50338.1"/>
    <property type="molecule type" value="Genomic_DNA"/>
</dbReference>
<comment type="caution">
    <text evidence="1">The sequence shown here is derived from an EMBL/GenBank/DDBJ whole genome shotgun (WGS) entry which is preliminary data.</text>
</comment>
<proteinExistence type="predicted"/>
<reference evidence="1" key="1">
    <citation type="journal article" date="2015" name="Nature">
        <title>Complex archaea that bridge the gap between prokaryotes and eukaryotes.</title>
        <authorList>
            <person name="Spang A."/>
            <person name="Saw J.H."/>
            <person name="Jorgensen S.L."/>
            <person name="Zaremba-Niedzwiedzka K."/>
            <person name="Martijn J."/>
            <person name="Lind A.E."/>
            <person name="van Eijk R."/>
            <person name="Schleper C."/>
            <person name="Guy L."/>
            <person name="Ettema T.J."/>
        </authorList>
    </citation>
    <scope>NUCLEOTIDE SEQUENCE</scope>
</reference>
<accession>A0A0F8W122</accession>
<evidence type="ECO:0000313" key="1">
    <source>
        <dbReference type="EMBL" id="KKK50338.1"/>
    </source>
</evidence>
<dbReference type="AlphaFoldDB" id="A0A0F8W122"/>
<sequence>MNRPLLLFTGPPGTRSGYGSHAIDLISALIKMDKFDIKILDLRWGSTPRNALKTDNPEHIPIIERILKDPNLQRQPEIAMHLSVPNEFNPIGKYNIGITAGIETTMCSAEWLQGLNKMHMNIVPSNHVKNTFQQTVWTQRDQQGQPVGELRMDKPMEVLFEGIKTSIYHRLARGASVPKPIAEQMKNVKSSFNFLFVGHWLKGDMGQD</sequence>